<name>A0A817Z9C4_9BILA</name>
<dbReference type="EMBL" id="CAJNXB010004692">
    <property type="protein sequence ID" value="CAF3388217.1"/>
    <property type="molecule type" value="Genomic_DNA"/>
</dbReference>
<feature type="region of interest" description="Disordered" evidence="1">
    <location>
        <begin position="39"/>
        <end position="142"/>
    </location>
</feature>
<gene>
    <name evidence="2" type="ORF">TIS948_LOCUS26588</name>
</gene>
<proteinExistence type="predicted"/>
<evidence type="ECO:0000313" key="3">
    <source>
        <dbReference type="Proteomes" id="UP000663825"/>
    </source>
</evidence>
<dbReference type="Proteomes" id="UP000663825">
    <property type="component" value="Unassembled WGS sequence"/>
</dbReference>
<evidence type="ECO:0000313" key="2">
    <source>
        <dbReference type="EMBL" id="CAF3388217.1"/>
    </source>
</evidence>
<dbReference type="OrthoDB" id="10418571at2759"/>
<feature type="compositionally biased region" description="Polar residues" evidence="1">
    <location>
        <begin position="49"/>
        <end position="58"/>
    </location>
</feature>
<protein>
    <submittedName>
        <fullName evidence="2">Uncharacterized protein</fullName>
    </submittedName>
</protein>
<dbReference type="AlphaFoldDB" id="A0A817Z9C4"/>
<evidence type="ECO:0000256" key="1">
    <source>
        <dbReference type="SAM" id="MobiDB-lite"/>
    </source>
</evidence>
<feature type="compositionally biased region" description="Low complexity" evidence="1">
    <location>
        <begin position="65"/>
        <end position="98"/>
    </location>
</feature>
<reference evidence="2" key="1">
    <citation type="submission" date="2021-02" db="EMBL/GenBank/DDBJ databases">
        <authorList>
            <person name="Nowell W R."/>
        </authorList>
    </citation>
    <scope>NUCLEOTIDE SEQUENCE</scope>
</reference>
<feature type="compositionally biased region" description="Basic and acidic residues" evidence="1">
    <location>
        <begin position="195"/>
        <end position="205"/>
    </location>
</feature>
<feature type="compositionally biased region" description="Low complexity" evidence="1">
    <location>
        <begin position="117"/>
        <end position="127"/>
    </location>
</feature>
<feature type="region of interest" description="Disordered" evidence="1">
    <location>
        <begin position="180"/>
        <end position="235"/>
    </location>
</feature>
<sequence length="235" mass="26190">SEYFIARERCEFISRLLHSNITATRNIVKFDYDVKKLGRRKGQKEILSSDKTASSSPLINKKNSRSQSPSSERSQSSSSERSQSPLLNNKKQQNQQSSEPTAKTVTSKSESPKNLSRKATIIATTKTSIREKQKSCKSRSATTNRLTPILDRLRTKSNNRIPVVSSASSVASSHIVLTNTKSKKKQTVTIKKRSRSLENETDNEHVQVLSVATTSTDEKPAKGATVGRKNKRLKK</sequence>
<feature type="non-terminal residue" evidence="2">
    <location>
        <position position="1"/>
    </location>
</feature>
<feature type="compositionally biased region" description="Basic residues" evidence="1">
    <location>
        <begin position="181"/>
        <end position="194"/>
    </location>
</feature>
<organism evidence="2 3">
    <name type="scientific">Rotaria socialis</name>
    <dbReference type="NCBI Taxonomy" id="392032"/>
    <lineage>
        <taxon>Eukaryota</taxon>
        <taxon>Metazoa</taxon>
        <taxon>Spiralia</taxon>
        <taxon>Gnathifera</taxon>
        <taxon>Rotifera</taxon>
        <taxon>Eurotatoria</taxon>
        <taxon>Bdelloidea</taxon>
        <taxon>Philodinida</taxon>
        <taxon>Philodinidae</taxon>
        <taxon>Rotaria</taxon>
    </lineage>
</organism>
<accession>A0A817Z9C4</accession>
<feature type="compositionally biased region" description="Polar residues" evidence="1">
    <location>
        <begin position="99"/>
        <end position="114"/>
    </location>
</feature>
<comment type="caution">
    <text evidence="2">The sequence shown here is derived from an EMBL/GenBank/DDBJ whole genome shotgun (WGS) entry which is preliminary data.</text>
</comment>